<dbReference type="PANTHER" id="PTHR11956:SF5">
    <property type="entry name" value="ARGININE--TRNA LIGASE, CYTOPLASMIC"/>
    <property type="match status" value="1"/>
</dbReference>
<feature type="domain" description="Arginyl tRNA synthetase N-terminal" evidence="11">
    <location>
        <begin position="2"/>
        <end position="87"/>
    </location>
</feature>
<dbReference type="HOGENOM" id="CLU_006406_5_1_0"/>
<evidence type="ECO:0000259" key="11">
    <source>
        <dbReference type="SMART" id="SM01016"/>
    </source>
</evidence>
<keyword evidence="13" id="KW-1185">Reference proteome</keyword>
<dbReference type="SUPFAM" id="SSF55190">
    <property type="entry name" value="Arginyl-tRNA synthetase (ArgRS), N-terminal 'additional' domain"/>
    <property type="match status" value="1"/>
</dbReference>
<evidence type="ECO:0000256" key="4">
    <source>
        <dbReference type="ARBA" id="ARBA00022840"/>
    </source>
</evidence>
<dbReference type="Gene3D" id="3.40.50.620">
    <property type="entry name" value="HUPs"/>
    <property type="match status" value="1"/>
</dbReference>
<keyword evidence="6 8" id="KW-0030">Aminoacyl-tRNA synthetase</keyword>
<dbReference type="Pfam" id="PF03485">
    <property type="entry name" value="Arg_tRNA_synt_N"/>
    <property type="match status" value="1"/>
</dbReference>
<evidence type="ECO:0000313" key="12">
    <source>
        <dbReference type="EMBL" id="GAK55667.1"/>
    </source>
</evidence>
<dbReference type="CDD" id="cd00671">
    <property type="entry name" value="ArgRS_core"/>
    <property type="match status" value="1"/>
</dbReference>
<feature type="domain" description="DALR anticodon binding" evidence="10">
    <location>
        <begin position="473"/>
        <end position="589"/>
    </location>
</feature>
<evidence type="ECO:0000256" key="2">
    <source>
        <dbReference type="ARBA" id="ARBA00022598"/>
    </source>
</evidence>
<dbReference type="GO" id="GO:0005524">
    <property type="term" value="F:ATP binding"/>
    <property type="evidence" value="ECO:0007669"/>
    <property type="project" value="UniProtKB-UniRule"/>
</dbReference>
<dbReference type="GO" id="GO:0005737">
    <property type="term" value="C:cytoplasm"/>
    <property type="evidence" value="ECO:0007669"/>
    <property type="project" value="UniProtKB-SubCell"/>
</dbReference>
<keyword evidence="3 8" id="KW-0547">Nucleotide-binding</keyword>
<comment type="subcellular location">
    <subcellularLocation>
        <location evidence="8">Cytoplasm</location>
    </subcellularLocation>
</comment>
<dbReference type="InterPro" id="IPR008909">
    <property type="entry name" value="DALR_anticod-bd"/>
</dbReference>
<evidence type="ECO:0000256" key="3">
    <source>
        <dbReference type="ARBA" id="ARBA00022741"/>
    </source>
</evidence>
<keyword evidence="2 8" id="KW-0436">Ligase</keyword>
<evidence type="ECO:0000256" key="9">
    <source>
        <dbReference type="RuleBase" id="RU363038"/>
    </source>
</evidence>
<accession>A0A0S6WBU9</accession>
<dbReference type="InterPro" id="IPR036695">
    <property type="entry name" value="Arg-tRNA-synth_N_sf"/>
</dbReference>
<dbReference type="Proteomes" id="UP000030661">
    <property type="component" value="Unassembled WGS sequence"/>
</dbReference>
<dbReference type="Gene3D" id="3.30.1360.70">
    <property type="entry name" value="Arginyl tRNA synthetase N-terminal domain"/>
    <property type="match status" value="1"/>
</dbReference>
<dbReference type="PANTHER" id="PTHR11956">
    <property type="entry name" value="ARGINYL-TRNA SYNTHETASE"/>
    <property type="match status" value="1"/>
</dbReference>
<dbReference type="SUPFAM" id="SSF52374">
    <property type="entry name" value="Nucleotidylyl transferase"/>
    <property type="match status" value="1"/>
</dbReference>
<dbReference type="FunFam" id="3.40.50.620:FF:000116">
    <property type="entry name" value="Arginine--tRNA ligase"/>
    <property type="match status" value="1"/>
</dbReference>
<comment type="catalytic activity">
    <reaction evidence="7 8">
        <text>tRNA(Arg) + L-arginine + ATP = L-arginyl-tRNA(Arg) + AMP + diphosphate</text>
        <dbReference type="Rhea" id="RHEA:20301"/>
        <dbReference type="Rhea" id="RHEA-COMP:9658"/>
        <dbReference type="Rhea" id="RHEA-COMP:9673"/>
        <dbReference type="ChEBI" id="CHEBI:30616"/>
        <dbReference type="ChEBI" id="CHEBI:32682"/>
        <dbReference type="ChEBI" id="CHEBI:33019"/>
        <dbReference type="ChEBI" id="CHEBI:78442"/>
        <dbReference type="ChEBI" id="CHEBI:78513"/>
        <dbReference type="ChEBI" id="CHEBI:456215"/>
        <dbReference type="EC" id="6.1.1.19"/>
    </reaction>
</comment>
<dbReference type="GO" id="GO:0004814">
    <property type="term" value="F:arginine-tRNA ligase activity"/>
    <property type="evidence" value="ECO:0007669"/>
    <property type="project" value="UniProtKB-UniRule"/>
</dbReference>
<dbReference type="InterPro" id="IPR001278">
    <property type="entry name" value="Arg-tRNA-ligase"/>
</dbReference>
<evidence type="ECO:0000259" key="10">
    <source>
        <dbReference type="SMART" id="SM00836"/>
    </source>
</evidence>
<dbReference type="InterPro" id="IPR014729">
    <property type="entry name" value="Rossmann-like_a/b/a_fold"/>
</dbReference>
<dbReference type="InterPro" id="IPR035684">
    <property type="entry name" value="ArgRS_core"/>
</dbReference>
<protein>
    <recommendedName>
        <fullName evidence="8">Arginine--tRNA ligase</fullName>
        <ecNumber evidence="8">6.1.1.19</ecNumber>
    </recommendedName>
    <alternativeName>
        <fullName evidence="8">Arginyl-tRNA synthetase</fullName>
        <shortName evidence="8">ArgRS</shortName>
    </alternativeName>
</protein>
<dbReference type="HAMAP" id="MF_00123">
    <property type="entry name" value="Arg_tRNA_synth"/>
    <property type="match status" value="1"/>
</dbReference>
<dbReference type="InterPro" id="IPR005148">
    <property type="entry name" value="Arg-tRNA-synth_N"/>
</dbReference>
<dbReference type="SUPFAM" id="SSF47323">
    <property type="entry name" value="Anticodon-binding domain of a subclass of class I aminoacyl-tRNA synthetases"/>
    <property type="match status" value="1"/>
</dbReference>
<dbReference type="eggNOG" id="COG0018">
    <property type="taxonomic scope" value="Bacteria"/>
</dbReference>
<dbReference type="SMART" id="SM00836">
    <property type="entry name" value="DALR_1"/>
    <property type="match status" value="1"/>
</dbReference>
<organism evidence="12 13">
    <name type="scientific">Vecturithrix granuli</name>
    <dbReference type="NCBI Taxonomy" id="1499967"/>
    <lineage>
        <taxon>Bacteria</taxon>
        <taxon>Candidatus Moduliflexota</taxon>
        <taxon>Candidatus Vecturitrichia</taxon>
        <taxon>Candidatus Vecturitrichales</taxon>
        <taxon>Candidatus Vecturitrichaceae</taxon>
        <taxon>Candidatus Vecturithrix</taxon>
    </lineage>
</organism>
<evidence type="ECO:0000313" key="13">
    <source>
        <dbReference type="Proteomes" id="UP000030661"/>
    </source>
</evidence>
<evidence type="ECO:0000256" key="1">
    <source>
        <dbReference type="ARBA" id="ARBA00005594"/>
    </source>
</evidence>
<dbReference type="AlphaFoldDB" id="A0A0S6WBU9"/>
<dbReference type="STRING" id="1499967.U27_02501"/>
<dbReference type="Pfam" id="PF05746">
    <property type="entry name" value="DALR_1"/>
    <property type="match status" value="1"/>
</dbReference>
<dbReference type="EMBL" id="DF820463">
    <property type="protein sequence ID" value="GAK55667.1"/>
    <property type="molecule type" value="Genomic_DNA"/>
</dbReference>
<gene>
    <name evidence="8" type="primary">argS</name>
    <name evidence="12" type="ORF">U27_02501</name>
</gene>
<evidence type="ECO:0000256" key="5">
    <source>
        <dbReference type="ARBA" id="ARBA00022917"/>
    </source>
</evidence>
<feature type="short sequence motif" description="'HIGH' region" evidence="8">
    <location>
        <begin position="123"/>
        <end position="133"/>
    </location>
</feature>
<proteinExistence type="inferred from homology"/>
<dbReference type="NCBIfam" id="TIGR00456">
    <property type="entry name" value="argS"/>
    <property type="match status" value="1"/>
</dbReference>
<reference evidence="12 13" key="1">
    <citation type="journal article" date="2015" name="PeerJ">
        <title>First genomic representation of candidate bacterial phylum KSB3 points to enhanced environmental sensing as a trigger of wastewater bulking.</title>
        <authorList>
            <person name="Sekiguchi Y."/>
            <person name="Ohashi A."/>
            <person name="Parks D.H."/>
            <person name="Yamauchi T."/>
            <person name="Tyson G.W."/>
            <person name="Hugenholtz P."/>
        </authorList>
    </citation>
    <scope>NUCLEOTIDE SEQUENCE [LARGE SCALE GENOMIC DNA]</scope>
</reference>
<dbReference type="EC" id="6.1.1.19" evidence="8"/>
<comment type="similarity">
    <text evidence="1 8 9">Belongs to the class-I aminoacyl-tRNA synthetase family.</text>
</comment>
<dbReference type="PRINTS" id="PR01038">
    <property type="entry name" value="TRNASYNTHARG"/>
</dbReference>
<keyword evidence="4 8" id="KW-0067">ATP-binding</keyword>
<evidence type="ECO:0000256" key="7">
    <source>
        <dbReference type="ARBA" id="ARBA00049339"/>
    </source>
</evidence>
<dbReference type="InterPro" id="IPR009080">
    <property type="entry name" value="tRNAsynth_Ia_anticodon-bd"/>
</dbReference>
<comment type="subunit">
    <text evidence="8">Monomer.</text>
</comment>
<dbReference type="SMART" id="SM01016">
    <property type="entry name" value="Arg_tRNA_synt_N"/>
    <property type="match status" value="1"/>
</dbReference>
<name>A0A0S6WBU9_VECG1</name>
<keyword evidence="8" id="KW-0963">Cytoplasm</keyword>
<sequence>MKSLRHQLTDIVADAFATQGFKREYGVVEKSNRADLGQFQCNGALAAAKQYKMNPRQLAQQVVDCLQQNSIFSAVSLAGPGFINLTVTDEFLARHLQHISADRRLGSEEVSPALKMIVDYGGANIAKPLHVGHLRAAIIGESLKRLARFLGHNVLGDVHLGDWGLQMGMIISELARRKPELPYFDPDYSGPYPQDAPFTIADLEEIYPTVSERAKNDPAVMEAARQATYQLQQGHRGYHALWQHIFNVSVADLKADYHALNIDFDLWYGESHTQDRLPGLIERLQRDGWAYESQGALVVDVNEPEDTKNLPPLMLVKSDGAVLYGTTDLATIEQRVEDYQPDLMLYVVDKRQSDHFRQVFRGAHKTGIAPKSLKMIHIGFGTMNGKDGKPFKTRAGGVMKLKDLIQMITDKALERMTAADIAKEYDESERQEIARIIGVATLKFADLMNHYTTDYIFDLDRFASFDGRTGPYLLYTAVRIKSILRKAAEQGLEPGNILPPASQVERDVFLKLAEFPNALDLAFENYAPNYLCDYAYTLASLFTTFYHEHHILREEQSERQASWLGLAQVSLAMLEQVLDLLGIETPERM</sequence>
<dbReference type="Gene3D" id="1.10.730.10">
    <property type="entry name" value="Isoleucyl-tRNA Synthetase, Domain 1"/>
    <property type="match status" value="1"/>
</dbReference>
<evidence type="ECO:0000256" key="6">
    <source>
        <dbReference type="ARBA" id="ARBA00023146"/>
    </source>
</evidence>
<dbReference type="Pfam" id="PF00750">
    <property type="entry name" value="tRNA-synt_1d"/>
    <property type="match status" value="1"/>
</dbReference>
<dbReference type="GO" id="GO:0006420">
    <property type="term" value="P:arginyl-tRNA aminoacylation"/>
    <property type="evidence" value="ECO:0007669"/>
    <property type="project" value="UniProtKB-UniRule"/>
</dbReference>
<keyword evidence="5 8" id="KW-0648">Protein biosynthesis</keyword>
<evidence type="ECO:0000256" key="8">
    <source>
        <dbReference type="HAMAP-Rule" id="MF_00123"/>
    </source>
</evidence>